<accession>A0A7I8VUF2</accession>
<proteinExistence type="predicted"/>
<gene>
    <name evidence="1" type="ORF">DGYR_LOCUS8051</name>
</gene>
<evidence type="ECO:0000313" key="2">
    <source>
        <dbReference type="Proteomes" id="UP000549394"/>
    </source>
</evidence>
<name>A0A7I8VUF2_9ANNE</name>
<sequence length="296" mass="34764">MAAMRYKRSQMSGDNLHGLVRPLISESHPTTVGRNKAVKSKLSQSVDCWFNQQNAALTRIERLQQNVYVAMVRLAGERKKIERRIRLEGIEQKEKVENWLKAHPFNGSNKNSPIKNDSIAQENMRRRRLLEIRRKEQLDNELLPLYRKDSTGRLISEGVFQRKQWEEPPSKRREEYKRKKLLEKETGIIDNLDLKKETLYENISKYETAKPYVRKATPPPVEEEKNFRRASNVGLTLSTMMKVFNSEKWPEGVDPNSVQGLTLCRYIRLYGKQMPREVSEVFKRALTTMNREESIE</sequence>
<dbReference type="Proteomes" id="UP000549394">
    <property type="component" value="Unassembled WGS sequence"/>
</dbReference>
<reference evidence="1 2" key="1">
    <citation type="submission" date="2020-08" db="EMBL/GenBank/DDBJ databases">
        <authorList>
            <person name="Hejnol A."/>
        </authorList>
    </citation>
    <scope>NUCLEOTIDE SEQUENCE [LARGE SCALE GENOMIC DNA]</scope>
</reference>
<keyword evidence="2" id="KW-1185">Reference proteome</keyword>
<evidence type="ECO:0000313" key="1">
    <source>
        <dbReference type="EMBL" id="CAD5119871.1"/>
    </source>
</evidence>
<dbReference type="AlphaFoldDB" id="A0A7I8VUF2"/>
<dbReference type="EMBL" id="CAJFCJ010000011">
    <property type="protein sequence ID" value="CAD5119871.1"/>
    <property type="molecule type" value="Genomic_DNA"/>
</dbReference>
<organism evidence="1 2">
    <name type="scientific">Dimorphilus gyrociliatus</name>
    <dbReference type="NCBI Taxonomy" id="2664684"/>
    <lineage>
        <taxon>Eukaryota</taxon>
        <taxon>Metazoa</taxon>
        <taxon>Spiralia</taxon>
        <taxon>Lophotrochozoa</taxon>
        <taxon>Annelida</taxon>
        <taxon>Polychaeta</taxon>
        <taxon>Polychaeta incertae sedis</taxon>
        <taxon>Dinophilidae</taxon>
        <taxon>Dimorphilus</taxon>
    </lineage>
</organism>
<protein>
    <submittedName>
        <fullName evidence="1">DgyrCDS8455</fullName>
    </submittedName>
</protein>
<comment type="caution">
    <text evidence="1">The sequence shown here is derived from an EMBL/GenBank/DDBJ whole genome shotgun (WGS) entry which is preliminary data.</text>
</comment>